<gene>
    <name evidence="2" type="ORF">ERS852480_03615</name>
</gene>
<name>A0A174PFH3_9FIRM</name>
<dbReference type="RefSeq" id="WP_057572418.1">
    <property type="nucleotide sequence ID" value="NZ_CZAB01000039.1"/>
</dbReference>
<dbReference type="Pfam" id="PF13443">
    <property type="entry name" value="HTH_26"/>
    <property type="match status" value="1"/>
</dbReference>
<dbReference type="AlphaFoldDB" id="A0A174PFH3"/>
<dbReference type="EMBL" id="CZAB01000039">
    <property type="protein sequence ID" value="CUP57398.1"/>
    <property type="molecule type" value="Genomic_DNA"/>
</dbReference>
<dbReference type="SUPFAM" id="SSF47413">
    <property type="entry name" value="lambda repressor-like DNA-binding domains"/>
    <property type="match status" value="1"/>
</dbReference>
<evidence type="ECO:0000313" key="2">
    <source>
        <dbReference type="EMBL" id="CUP57398.1"/>
    </source>
</evidence>
<feature type="domain" description="HTH cro/C1-type" evidence="1">
    <location>
        <begin position="25"/>
        <end position="61"/>
    </location>
</feature>
<dbReference type="PROSITE" id="PS50943">
    <property type="entry name" value="HTH_CROC1"/>
    <property type="match status" value="1"/>
</dbReference>
<dbReference type="Proteomes" id="UP000095512">
    <property type="component" value="Unassembled WGS sequence"/>
</dbReference>
<evidence type="ECO:0000313" key="3">
    <source>
        <dbReference type="Proteomes" id="UP000095512"/>
    </source>
</evidence>
<dbReference type="Gene3D" id="1.10.260.40">
    <property type="entry name" value="lambda repressor-like DNA-binding domains"/>
    <property type="match status" value="1"/>
</dbReference>
<reference evidence="2 3" key="1">
    <citation type="submission" date="2015-09" db="EMBL/GenBank/DDBJ databases">
        <authorList>
            <consortium name="Pathogen Informatics"/>
        </authorList>
    </citation>
    <scope>NUCLEOTIDE SEQUENCE [LARGE SCALE GENOMIC DNA]</scope>
    <source>
        <strain evidence="2 3">2789STDY5834865</strain>
    </source>
</reference>
<accession>A0A174PFH3</accession>
<sequence>MKADREKISLIMARTCTGMASLTQKANMPRSTVNKVIAGKSVRPETIGKIAKALQVDISEILGD</sequence>
<organism evidence="2 3">
    <name type="scientific">Enterocloster clostridioformis</name>
    <dbReference type="NCBI Taxonomy" id="1531"/>
    <lineage>
        <taxon>Bacteria</taxon>
        <taxon>Bacillati</taxon>
        <taxon>Bacillota</taxon>
        <taxon>Clostridia</taxon>
        <taxon>Lachnospirales</taxon>
        <taxon>Lachnospiraceae</taxon>
        <taxon>Enterocloster</taxon>
    </lineage>
</organism>
<protein>
    <submittedName>
        <fullName evidence="2">Plasmid maintenance system antidote protein</fullName>
    </submittedName>
</protein>
<dbReference type="InterPro" id="IPR010982">
    <property type="entry name" value="Lambda_DNA-bd_dom_sf"/>
</dbReference>
<dbReference type="InterPro" id="IPR001387">
    <property type="entry name" value="Cro/C1-type_HTH"/>
</dbReference>
<dbReference type="CDD" id="cd00093">
    <property type="entry name" value="HTH_XRE"/>
    <property type="match status" value="1"/>
</dbReference>
<evidence type="ECO:0000259" key="1">
    <source>
        <dbReference type="PROSITE" id="PS50943"/>
    </source>
</evidence>
<proteinExistence type="predicted"/>
<dbReference type="GO" id="GO:0003677">
    <property type="term" value="F:DNA binding"/>
    <property type="evidence" value="ECO:0007669"/>
    <property type="project" value="InterPro"/>
</dbReference>